<comment type="caution">
    <text evidence="2">The sequence shown here is derived from an EMBL/GenBank/DDBJ whole genome shotgun (WGS) entry which is preliminary data.</text>
</comment>
<evidence type="ECO:0000313" key="3">
    <source>
        <dbReference type="Proteomes" id="UP000693946"/>
    </source>
</evidence>
<feature type="compositionally biased region" description="Acidic residues" evidence="1">
    <location>
        <begin position="81"/>
        <end position="92"/>
    </location>
</feature>
<accession>A0AAV6RK87</accession>
<evidence type="ECO:0000256" key="1">
    <source>
        <dbReference type="SAM" id="MobiDB-lite"/>
    </source>
</evidence>
<feature type="compositionally biased region" description="Basic and acidic residues" evidence="1">
    <location>
        <begin position="31"/>
        <end position="47"/>
    </location>
</feature>
<name>A0AAV6RK87_SOLSE</name>
<protein>
    <submittedName>
        <fullName evidence="2">Uncharacterized protein</fullName>
    </submittedName>
</protein>
<evidence type="ECO:0000313" key="2">
    <source>
        <dbReference type="EMBL" id="KAG7504717.1"/>
    </source>
</evidence>
<gene>
    <name evidence="2" type="ORF">JOB18_015045</name>
</gene>
<organism evidence="2 3">
    <name type="scientific">Solea senegalensis</name>
    <name type="common">Senegalese sole</name>
    <dbReference type="NCBI Taxonomy" id="28829"/>
    <lineage>
        <taxon>Eukaryota</taxon>
        <taxon>Metazoa</taxon>
        <taxon>Chordata</taxon>
        <taxon>Craniata</taxon>
        <taxon>Vertebrata</taxon>
        <taxon>Euteleostomi</taxon>
        <taxon>Actinopterygii</taxon>
        <taxon>Neopterygii</taxon>
        <taxon>Teleostei</taxon>
        <taxon>Neoteleostei</taxon>
        <taxon>Acanthomorphata</taxon>
        <taxon>Carangaria</taxon>
        <taxon>Pleuronectiformes</taxon>
        <taxon>Pleuronectoidei</taxon>
        <taxon>Soleidae</taxon>
        <taxon>Solea</taxon>
    </lineage>
</organism>
<reference evidence="2 3" key="1">
    <citation type="journal article" date="2021" name="Sci. Rep.">
        <title>Chromosome anchoring in Senegalese sole (Solea senegalensis) reveals sex-associated markers and genome rearrangements in flatfish.</title>
        <authorList>
            <person name="Guerrero-Cozar I."/>
            <person name="Gomez-Garrido J."/>
            <person name="Berbel C."/>
            <person name="Martinez-Blanch J.F."/>
            <person name="Alioto T."/>
            <person name="Claros M.G."/>
            <person name="Gagnaire P.A."/>
            <person name="Manchado M."/>
        </authorList>
    </citation>
    <scope>NUCLEOTIDE SEQUENCE [LARGE SCALE GENOMIC DNA]</scope>
    <source>
        <strain evidence="2">Sse05_10M</strain>
    </source>
</reference>
<keyword evidence="3" id="KW-1185">Reference proteome</keyword>
<feature type="region of interest" description="Disordered" evidence="1">
    <location>
        <begin position="1"/>
        <end position="98"/>
    </location>
</feature>
<dbReference type="AlphaFoldDB" id="A0AAV6RK87"/>
<sequence>MTDGEGRARFQYAECQEGQEQEEVRLAIPTPHRDEAAIHDVEPGRDHDEEEEEEVERKRRGSRRTSTGPGGREDEWSSEVQELEEQEPELEVDVGPRLGVRITAPIRDPDCVSVEEEQQPYPALSPVAFFCLKQTTRPRNWCLRVVCNPYPFTMLEI</sequence>
<dbReference type="Proteomes" id="UP000693946">
    <property type="component" value="Linkage Group LG19"/>
</dbReference>
<proteinExistence type="predicted"/>
<dbReference type="EMBL" id="JAGKHQ010000011">
    <property type="protein sequence ID" value="KAG7504717.1"/>
    <property type="molecule type" value="Genomic_DNA"/>
</dbReference>